<dbReference type="InterPro" id="IPR014942">
    <property type="entry name" value="AbiEii"/>
</dbReference>
<dbReference type="Pfam" id="PF08843">
    <property type="entry name" value="AbiEii"/>
    <property type="match status" value="1"/>
</dbReference>
<gene>
    <name evidence="1" type="ORF">HMPREF1090_00450</name>
</gene>
<evidence type="ECO:0000313" key="2">
    <source>
        <dbReference type="Proteomes" id="UP000013085"/>
    </source>
</evidence>
<dbReference type="EMBL" id="AGYR01000004">
    <property type="protein sequence ID" value="ENZ19542.1"/>
    <property type="molecule type" value="Genomic_DNA"/>
</dbReference>
<proteinExistence type="predicted"/>
<dbReference type="HOGENOM" id="CLU_067323_2_0_9"/>
<accession>A0A0E2HGA8</accession>
<dbReference type="Proteomes" id="UP000013085">
    <property type="component" value="Unassembled WGS sequence"/>
</dbReference>
<dbReference type="AlphaFoldDB" id="A0A0E2HGA8"/>
<reference evidence="1 2" key="1">
    <citation type="submission" date="2013-01" db="EMBL/GenBank/DDBJ databases">
        <title>The Genome Sequence of Clostridium clostridioforme 90A8.</title>
        <authorList>
            <consortium name="The Broad Institute Genome Sequencing Platform"/>
            <person name="Earl A."/>
            <person name="Ward D."/>
            <person name="Feldgarden M."/>
            <person name="Gevers D."/>
            <person name="Courvalin P."/>
            <person name="Lambert T."/>
            <person name="Walker B."/>
            <person name="Young S.K."/>
            <person name="Zeng Q."/>
            <person name="Gargeya S."/>
            <person name="Fitzgerald M."/>
            <person name="Haas B."/>
            <person name="Abouelleil A."/>
            <person name="Alvarado L."/>
            <person name="Arachchi H.M."/>
            <person name="Berlin A.M."/>
            <person name="Chapman S.B."/>
            <person name="Dewar J."/>
            <person name="Goldberg J."/>
            <person name="Griggs A."/>
            <person name="Gujja S."/>
            <person name="Hansen M."/>
            <person name="Howarth C."/>
            <person name="Imamovic A."/>
            <person name="Larimer J."/>
            <person name="McCowan C."/>
            <person name="Murphy C."/>
            <person name="Neiman D."/>
            <person name="Pearson M."/>
            <person name="Priest M."/>
            <person name="Roberts A."/>
            <person name="Saif S."/>
            <person name="Shea T."/>
            <person name="Sisk P."/>
            <person name="Sykes S."/>
            <person name="Wortman J."/>
            <person name="Nusbaum C."/>
            <person name="Birren B."/>
        </authorList>
    </citation>
    <scope>NUCLEOTIDE SEQUENCE [LARGE SCALE GENOMIC DNA]</scope>
    <source>
        <strain evidence="1 2">90A8</strain>
    </source>
</reference>
<protein>
    <recommendedName>
        <fullName evidence="3">Nucleotidyl transferase AbiEii toxin, Type IV TA system</fullName>
    </recommendedName>
</protein>
<evidence type="ECO:0008006" key="3">
    <source>
        <dbReference type="Google" id="ProtNLM"/>
    </source>
</evidence>
<name>A0A0E2HGA8_9FIRM</name>
<sequence>MEKEQITSIAKSILSLDVNDGIQFQFQRIETIREDDVYNNFRVHMDARYGKINSPMKIDIATGDEITPAAVCYDYPFLFEQKSVPIMAYTLETILAEKYETILRRNEVRPEILRQAIQHTSKKRGSTTELKEWTDILSDMKAEPALASLWYNYIRENTYASDLSFSEILSTVEQIRLLLYE</sequence>
<dbReference type="PATRIC" id="fig|999408.3.peg.489"/>
<comment type="caution">
    <text evidence="1">The sequence shown here is derived from an EMBL/GenBank/DDBJ whole genome shotgun (WGS) entry which is preliminary data.</text>
</comment>
<organism evidence="1 2">
    <name type="scientific">[Clostridium] clostridioforme 90A8</name>
    <dbReference type="NCBI Taxonomy" id="999408"/>
    <lineage>
        <taxon>Bacteria</taxon>
        <taxon>Bacillati</taxon>
        <taxon>Bacillota</taxon>
        <taxon>Clostridia</taxon>
        <taxon>Lachnospirales</taxon>
        <taxon>Lachnospiraceae</taxon>
        <taxon>Enterocloster</taxon>
    </lineage>
</organism>
<dbReference type="RefSeq" id="WP_002594307.1">
    <property type="nucleotide sequence ID" value="NZ_KB850987.1"/>
</dbReference>
<evidence type="ECO:0000313" key="1">
    <source>
        <dbReference type="EMBL" id="ENZ19542.1"/>
    </source>
</evidence>